<dbReference type="InterPro" id="IPR001387">
    <property type="entry name" value="Cro/C1-type_HTH"/>
</dbReference>
<dbReference type="Gene3D" id="1.10.260.40">
    <property type="entry name" value="lambda repressor-like DNA-binding domains"/>
    <property type="match status" value="1"/>
</dbReference>
<sequence>MENTVGDFLRTRRARIRPEEVGLPAHGRRRVQGLRREEVAQLAGVSVDYYIRLEQGRGGSASDAVLEAVARVLRLDEIETAHLRALLRPSRPATASPGRQQVREGTRLLLDLMPGVPAFVLGRRMDVLAWNALGDAVSGFSALPPEHRNVARYVFLDPAAREVYPQWAAVAAEAVAHLRLDAGRHPDDPRLAALVGDLSVRSEEFRRLWADHQVRAKTHGVKLIAHPLVGELAFGYETLAINGSPEQQLVAYTAAAGSPTAQRLALLASWTADGSPATAPAVAGD</sequence>
<protein>
    <submittedName>
        <fullName evidence="2">Helix-turn-helix transcriptional regulator</fullName>
    </submittedName>
</protein>
<accession>A0ABW0XA90</accession>
<dbReference type="RefSeq" id="WP_380228360.1">
    <property type="nucleotide sequence ID" value="NZ_JBHSOF010000043.1"/>
</dbReference>
<dbReference type="Pfam" id="PF13560">
    <property type="entry name" value="HTH_31"/>
    <property type="match status" value="1"/>
</dbReference>
<dbReference type="SUPFAM" id="SSF47413">
    <property type="entry name" value="lambda repressor-like DNA-binding domains"/>
    <property type="match status" value="1"/>
</dbReference>
<reference evidence="3" key="1">
    <citation type="journal article" date="2019" name="Int. J. Syst. Evol. Microbiol.">
        <title>The Global Catalogue of Microorganisms (GCM) 10K type strain sequencing project: providing services to taxonomists for standard genome sequencing and annotation.</title>
        <authorList>
            <consortium name="The Broad Institute Genomics Platform"/>
            <consortium name="The Broad Institute Genome Sequencing Center for Infectious Disease"/>
            <person name="Wu L."/>
            <person name="Ma J."/>
        </authorList>
    </citation>
    <scope>NUCLEOTIDE SEQUENCE [LARGE SCALE GENOMIC DNA]</scope>
    <source>
        <strain evidence="3">CGMCC 4.1437</strain>
    </source>
</reference>
<dbReference type="PROSITE" id="PS50943">
    <property type="entry name" value="HTH_CROC1"/>
    <property type="match status" value="1"/>
</dbReference>
<dbReference type="InterPro" id="IPR010982">
    <property type="entry name" value="Lambda_DNA-bd_dom_sf"/>
</dbReference>
<evidence type="ECO:0000259" key="1">
    <source>
        <dbReference type="PROSITE" id="PS50943"/>
    </source>
</evidence>
<dbReference type="Pfam" id="PF17765">
    <property type="entry name" value="MLTR_LBD"/>
    <property type="match status" value="1"/>
</dbReference>
<evidence type="ECO:0000313" key="3">
    <source>
        <dbReference type="Proteomes" id="UP001595975"/>
    </source>
</evidence>
<comment type="caution">
    <text evidence="2">The sequence shown here is derived from an EMBL/GenBank/DDBJ whole genome shotgun (WGS) entry which is preliminary data.</text>
</comment>
<dbReference type="Proteomes" id="UP001595975">
    <property type="component" value="Unassembled WGS sequence"/>
</dbReference>
<keyword evidence="3" id="KW-1185">Reference proteome</keyword>
<dbReference type="CDD" id="cd00093">
    <property type="entry name" value="HTH_XRE"/>
    <property type="match status" value="1"/>
</dbReference>
<dbReference type="Gene3D" id="3.30.450.180">
    <property type="match status" value="1"/>
</dbReference>
<dbReference type="InterPro" id="IPR041413">
    <property type="entry name" value="MLTR_LBD"/>
</dbReference>
<evidence type="ECO:0000313" key="2">
    <source>
        <dbReference type="EMBL" id="MFC5666663.1"/>
    </source>
</evidence>
<dbReference type="PANTHER" id="PTHR35010">
    <property type="entry name" value="BLL4672 PROTEIN-RELATED"/>
    <property type="match status" value="1"/>
</dbReference>
<dbReference type="SMART" id="SM00530">
    <property type="entry name" value="HTH_XRE"/>
    <property type="match status" value="1"/>
</dbReference>
<dbReference type="PANTHER" id="PTHR35010:SF2">
    <property type="entry name" value="BLL4672 PROTEIN"/>
    <property type="match status" value="1"/>
</dbReference>
<proteinExistence type="predicted"/>
<feature type="domain" description="HTH cro/C1-type" evidence="1">
    <location>
        <begin position="29"/>
        <end position="78"/>
    </location>
</feature>
<dbReference type="EMBL" id="JBHSOF010000043">
    <property type="protein sequence ID" value="MFC5666663.1"/>
    <property type="molecule type" value="Genomic_DNA"/>
</dbReference>
<organism evidence="2 3">
    <name type="scientific">Kitasatospora misakiensis</name>
    <dbReference type="NCBI Taxonomy" id="67330"/>
    <lineage>
        <taxon>Bacteria</taxon>
        <taxon>Bacillati</taxon>
        <taxon>Actinomycetota</taxon>
        <taxon>Actinomycetes</taxon>
        <taxon>Kitasatosporales</taxon>
        <taxon>Streptomycetaceae</taxon>
        <taxon>Kitasatospora</taxon>
    </lineage>
</organism>
<gene>
    <name evidence="2" type="ORF">ACFP3U_27315</name>
</gene>
<name>A0ABW0XA90_9ACTN</name>